<feature type="active site" evidence="5 6">
    <location>
        <position position="213"/>
    </location>
</feature>
<keyword evidence="3" id="KW-0520">NAD</keyword>
<feature type="active site" evidence="5">
    <location>
        <position position="247"/>
    </location>
</feature>
<dbReference type="FunFam" id="3.40.605.10:FF:000004">
    <property type="entry name" value="Aldehyde dehydrogenase"/>
    <property type="match status" value="1"/>
</dbReference>
<dbReference type="PIRSF" id="PIRSF036492">
    <property type="entry name" value="ALDH"/>
    <property type="match status" value="1"/>
</dbReference>
<protein>
    <recommendedName>
        <fullName evidence="4">Aldehyde dehydrogenase</fullName>
    </recommendedName>
</protein>
<evidence type="ECO:0000256" key="5">
    <source>
        <dbReference type="PIRSR" id="PIRSR036492-1"/>
    </source>
</evidence>
<dbReference type="InterPro" id="IPR029510">
    <property type="entry name" value="Ald_DH_CS_GLU"/>
</dbReference>
<evidence type="ECO:0000256" key="3">
    <source>
        <dbReference type="ARBA" id="ARBA00023027"/>
    </source>
</evidence>
<sequence length="457" mass="50558">MTALSDTAARLDALEAFFATGRTRDLEFRRAALLRLQRVIRRHEADIAEALRTDLHKSADEGWLCETGMVLAEIRDQLRHLDRRARPQRTGAPLFLFPSSGRILHEPKGVVLILAPWNYPLQLTLSPLAGAVAAGNCVALKPSATSAATRHVLETIIAESFAPEHVALFAGDHAQTAELLDRHFDHLFFTGGASFGRTVMTRAAERLTPVTLELGGKSPCIVDRTADPDLAARRIVWGKLLNAGQTCIAPDYLFVHRDLRNALLERIPAAIERFYGSDLRHSPAYPRIVSDKAFTRLCGYLDAVRDRILLGGTCDAADRFIAPTLVDAPDPQSPLMQEEIFGPILPVYTFNNIEEPVAFINRRPKPLALYYFGDRRSGRAVLRTTTSGGACINDTILHVTDPALPFGGIGTSGTGRYHGRASFETFSNIRSVLVSPRRFDISLRYPPYRMSLLKKLL</sequence>
<dbReference type="PROSITE" id="PS00687">
    <property type="entry name" value="ALDEHYDE_DEHYDR_GLU"/>
    <property type="match status" value="1"/>
</dbReference>
<dbReference type="AlphaFoldDB" id="A0A9D2DEL3"/>
<feature type="domain" description="Aldehyde dehydrogenase" evidence="8">
    <location>
        <begin position="16"/>
        <end position="432"/>
    </location>
</feature>
<evidence type="ECO:0000259" key="8">
    <source>
        <dbReference type="Pfam" id="PF00171"/>
    </source>
</evidence>
<dbReference type="Pfam" id="PF00171">
    <property type="entry name" value="Aldedh"/>
    <property type="match status" value="1"/>
</dbReference>
<dbReference type="InterPro" id="IPR016163">
    <property type="entry name" value="Ald_DH_C"/>
</dbReference>
<dbReference type="InterPro" id="IPR016160">
    <property type="entry name" value="Ald_DH_CS_CYS"/>
</dbReference>
<dbReference type="SUPFAM" id="SSF53720">
    <property type="entry name" value="ALDH-like"/>
    <property type="match status" value="1"/>
</dbReference>
<dbReference type="GO" id="GO:0004029">
    <property type="term" value="F:aldehyde dehydrogenase (NAD+) activity"/>
    <property type="evidence" value="ECO:0007669"/>
    <property type="project" value="TreeGrafter"/>
</dbReference>
<dbReference type="GO" id="GO:0006081">
    <property type="term" value="P:aldehyde metabolic process"/>
    <property type="evidence" value="ECO:0007669"/>
    <property type="project" value="InterPro"/>
</dbReference>
<reference evidence="9" key="1">
    <citation type="journal article" date="2021" name="PeerJ">
        <title>Extensive microbial diversity within the chicken gut microbiome revealed by metagenomics and culture.</title>
        <authorList>
            <person name="Gilroy R."/>
            <person name="Ravi A."/>
            <person name="Getino M."/>
            <person name="Pursley I."/>
            <person name="Horton D.L."/>
            <person name="Alikhan N.F."/>
            <person name="Baker D."/>
            <person name="Gharbi K."/>
            <person name="Hall N."/>
            <person name="Watson M."/>
            <person name="Adriaenssens E.M."/>
            <person name="Foster-Nyarko E."/>
            <person name="Jarju S."/>
            <person name="Secka A."/>
            <person name="Antonio M."/>
            <person name="Oren A."/>
            <person name="Chaudhuri R.R."/>
            <person name="La Ragione R."/>
            <person name="Hildebrand F."/>
            <person name="Pallen M.J."/>
        </authorList>
    </citation>
    <scope>NUCLEOTIDE SEQUENCE</scope>
    <source>
        <strain evidence="9">ChiHjej11B10-19426</strain>
    </source>
</reference>
<comment type="similarity">
    <text evidence="1 4 7">Belongs to the aldehyde dehydrogenase family.</text>
</comment>
<dbReference type="PANTHER" id="PTHR43570:SF16">
    <property type="entry name" value="ALDEHYDE DEHYDROGENASE TYPE III, ISOFORM Q"/>
    <property type="match status" value="1"/>
</dbReference>
<reference evidence="9" key="2">
    <citation type="submission" date="2021-04" db="EMBL/GenBank/DDBJ databases">
        <authorList>
            <person name="Gilroy R."/>
        </authorList>
    </citation>
    <scope>NUCLEOTIDE SEQUENCE</scope>
    <source>
        <strain evidence="9">ChiHjej11B10-19426</strain>
    </source>
</reference>
<proteinExistence type="inferred from homology"/>
<evidence type="ECO:0000256" key="4">
    <source>
        <dbReference type="PIRNR" id="PIRNR036492"/>
    </source>
</evidence>
<evidence type="ECO:0000256" key="1">
    <source>
        <dbReference type="ARBA" id="ARBA00009986"/>
    </source>
</evidence>
<dbReference type="InterPro" id="IPR016162">
    <property type="entry name" value="Ald_DH_N"/>
</dbReference>
<dbReference type="InterPro" id="IPR016161">
    <property type="entry name" value="Ald_DH/histidinol_DH"/>
</dbReference>
<gene>
    <name evidence="9" type="ORF">H9816_07145</name>
</gene>
<evidence type="ECO:0000256" key="7">
    <source>
        <dbReference type="RuleBase" id="RU003345"/>
    </source>
</evidence>
<dbReference type="Proteomes" id="UP000824014">
    <property type="component" value="Unassembled WGS sequence"/>
</dbReference>
<evidence type="ECO:0000256" key="6">
    <source>
        <dbReference type="PROSITE-ProRule" id="PRU10007"/>
    </source>
</evidence>
<evidence type="ECO:0000256" key="2">
    <source>
        <dbReference type="ARBA" id="ARBA00023002"/>
    </source>
</evidence>
<comment type="caution">
    <text evidence="9">The sequence shown here is derived from an EMBL/GenBank/DDBJ whole genome shotgun (WGS) entry which is preliminary data.</text>
</comment>
<keyword evidence="2 4" id="KW-0560">Oxidoreductase</keyword>
<dbReference type="GO" id="GO:0005737">
    <property type="term" value="C:cytoplasm"/>
    <property type="evidence" value="ECO:0007669"/>
    <property type="project" value="TreeGrafter"/>
</dbReference>
<dbReference type="PANTHER" id="PTHR43570">
    <property type="entry name" value="ALDEHYDE DEHYDROGENASE"/>
    <property type="match status" value="1"/>
</dbReference>
<dbReference type="PROSITE" id="PS00070">
    <property type="entry name" value="ALDEHYDE_DEHYDR_CYS"/>
    <property type="match status" value="1"/>
</dbReference>
<name>A0A9D2DEL3_9BACT</name>
<dbReference type="FunFam" id="3.40.309.10:FF:000025">
    <property type="entry name" value="Aldehyde dehydrogenase"/>
    <property type="match status" value="1"/>
</dbReference>
<dbReference type="InterPro" id="IPR012394">
    <property type="entry name" value="Aldehyde_DH_NAD(P)"/>
</dbReference>
<dbReference type="Gene3D" id="3.40.605.10">
    <property type="entry name" value="Aldehyde Dehydrogenase, Chain A, domain 1"/>
    <property type="match status" value="1"/>
</dbReference>
<dbReference type="InterPro" id="IPR015590">
    <property type="entry name" value="Aldehyde_DH_dom"/>
</dbReference>
<dbReference type="EMBL" id="DXCC01000027">
    <property type="protein sequence ID" value="HIZ15666.1"/>
    <property type="molecule type" value="Genomic_DNA"/>
</dbReference>
<accession>A0A9D2DEL3</accession>
<evidence type="ECO:0000313" key="10">
    <source>
        <dbReference type="Proteomes" id="UP000824014"/>
    </source>
</evidence>
<evidence type="ECO:0000313" key="9">
    <source>
        <dbReference type="EMBL" id="HIZ15666.1"/>
    </source>
</evidence>
<dbReference type="Gene3D" id="3.40.309.10">
    <property type="entry name" value="Aldehyde Dehydrogenase, Chain A, domain 2"/>
    <property type="match status" value="1"/>
</dbReference>
<organism evidence="9 10">
    <name type="scientific">Candidatus Tidjanibacter faecipullorum</name>
    <dbReference type="NCBI Taxonomy" id="2838766"/>
    <lineage>
        <taxon>Bacteria</taxon>
        <taxon>Pseudomonadati</taxon>
        <taxon>Bacteroidota</taxon>
        <taxon>Bacteroidia</taxon>
        <taxon>Bacteroidales</taxon>
        <taxon>Rikenellaceae</taxon>
        <taxon>Tidjanibacter</taxon>
    </lineage>
</organism>